<dbReference type="OrthoDB" id="203440at2759"/>
<accession>A0A915YQ70</accession>
<gene>
    <name evidence="2" type="ORF">CHRIB12_LOCUS1600</name>
</gene>
<dbReference type="AlphaFoldDB" id="A0A915YQ70"/>
<comment type="caution">
    <text evidence="2">The sequence shown here is derived from an EMBL/GenBank/DDBJ whole genome shotgun (WGS) entry which is preliminary data.</text>
</comment>
<organism evidence="2 3">
    <name type="scientific">Rhizophagus irregularis</name>
    <dbReference type="NCBI Taxonomy" id="588596"/>
    <lineage>
        <taxon>Eukaryota</taxon>
        <taxon>Fungi</taxon>
        <taxon>Fungi incertae sedis</taxon>
        <taxon>Mucoromycota</taxon>
        <taxon>Glomeromycotina</taxon>
        <taxon>Glomeromycetes</taxon>
        <taxon>Glomerales</taxon>
        <taxon>Glomeraceae</taxon>
        <taxon>Rhizophagus</taxon>
    </lineage>
</organism>
<dbReference type="PANTHER" id="PTHR13237:SF9">
    <property type="entry name" value="NEUROGUIDIN"/>
    <property type="match status" value="1"/>
</dbReference>
<dbReference type="GO" id="GO:0032040">
    <property type="term" value="C:small-subunit processome"/>
    <property type="evidence" value="ECO:0007669"/>
    <property type="project" value="TreeGrafter"/>
</dbReference>
<proteinExistence type="predicted"/>
<protein>
    <submittedName>
        <fullName evidence="2">Uncharacterized protein</fullName>
    </submittedName>
</protein>
<reference evidence="2" key="1">
    <citation type="submission" date="2020-05" db="EMBL/GenBank/DDBJ databases">
        <authorList>
            <person name="Rincon C."/>
            <person name="Sanders R I."/>
            <person name="Robbins C."/>
            <person name="Chaturvedi A."/>
        </authorList>
    </citation>
    <scope>NUCLEOTIDE SEQUENCE</scope>
    <source>
        <strain evidence="2">CHB12</strain>
    </source>
</reference>
<dbReference type="EMBL" id="CAGKOT010000002">
    <property type="protein sequence ID" value="CAB5311802.1"/>
    <property type="molecule type" value="Genomic_DNA"/>
</dbReference>
<dbReference type="GO" id="GO:0000462">
    <property type="term" value="P:maturation of SSU-rRNA from tricistronic rRNA transcript (SSU-rRNA, 5.8S rRNA, LSU-rRNA)"/>
    <property type="evidence" value="ECO:0007669"/>
    <property type="project" value="TreeGrafter"/>
</dbReference>
<dbReference type="Proteomes" id="UP000684084">
    <property type="component" value="Unassembled WGS sequence"/>
</dbReference>
<evidence type="ECO:0000313" key="3">
    <source>
        <dbReference type="Proteomes" id="UP000684084"/>
    </source>
</evidence>
<evidence type="ECO:0000313" key="2">
    <source>
        <dbReference type="EMBL" id="CAB5311802.1"/>
    </source>
</evidence>
<feature type="coiled-coil region" evidence="1">
    <location>
        <begin position="29"/>
        <end position="63"/>
    </location>
</feature>
<dbReference type="Pfam" id="PF04000">
    <property type="entry name" value="Sas10_Utp3"/>
    <property type="match status" value="1"/>
</dbReference>
<name>A0A915YQ70_9GLOM</name>
<evidence type="ECO:0000256" key="1">
    <source>
        <dbReference type="SAM" id="Coils"/>
    </source>
</evidence>
<keyword evidence="1" id="KW-0175">Coiled coil</keyword>
<dbReference type="InterPro" id="IPR007146">
    <property type="entry name" value="Sas10/Utp3/C1D"/>
</dbReference>
<dbReference type="PANTHER" id="PTHR13237">
    <property type="entry name" value="SOMETHING ABOUT SILENCING PROTEIN 10-RELATED"/>
    <property type="match status" value="1"/>
</dbReference>
<sequence length="421" mass="48950">MSENSLINNISEEIKDNNSSSQENNINEISKFIKLINELKLKIKEVKEQLSSITSRVKNHEIKTNQGISLLEIKYHTLLEYITSLTFIIYMKLNGQSIQNHPVVENLIELRVVLEKLKPLEQKLKYQIDKLIRATIINDDDDVKLSSTSGNSLALSNPLSFKPNPQDLVSKTEDSNDAADVNNNGIYKAPKLAPVHFEEDTGAKFKREKEELRLLSRASKSRLIKDLIDEYDDRPEESTLVGSSQKDDNTELEERLRYEEENFIRLSLSKKELKRLKKNTTFEDEFENLNDFNDVAILHKDVEASEKERTNVLNKRNLRRESFRRQDISDDNDDDVEVLSSKRNGKKKELFDGLISDPSQFRKRNNKFQTAKKNFKRQKQLYSSSLTSSFINWLFLNKISISLETLLIKIMQTKEFTRLNL</sequence>
<dbReference type="VEuPathDB" id="FungiDB:RhiirFUN_004323"/>